<protein>
    <submittedName>
        <fullName evidence="4">Uncharacterized protein LOC112690628</fullName>
    </submittedName>
</protein>
<sequence>MLDTIFVYILKLLRIDRGGDIPTNKPSPGDPKILQKCDAPDQSLYMIPIRRKKSSGRKKGYTQKLWRYLRKKKCKKWVSPVDVIRTRKLNMLEFLTKNSMDPIGYVPMNPHIYVDHYLHPASINTSLFYNLKSEKLYYYDRANQEIRFLDVKNGNTTPVTVIENINVPKNGLAYDWITNDLYFIDANEGCVKVIGLNNFITRTVKRSTEESVIVALAIQPRENTLFFVRREFNLKTIFKSSLNGSNEQMVTKMSLGSANTILIDTTNNAILHINVKLRLIEITSFYGKRLAIFPIGRLYSLITILNNNFFSALRSDHSVVAAEFESQESLSNSLFASHIMMNEIYYEPVIPDERNQQENRERPENEDHAHRYWSNIKHRMVNYFK</sequence>
<dbReference type="SUPFAM" id="SSF63825">
    <property type="entry name" value="YWTD domain"/>
    <property type="match status" value="1"/>
</dbReference>
<evidence type="ECO:0000256" key="1">
    <source>
        <dbReference type="ARBA" id="ARBA00022536"/>
    </source>
</evidence>
<keyword evidence="3" id="KW-1185">Reference proteome</keyword>
<dbReference type="RefSeq" id="XP_025420459.1">
    <property type="nucleotide sequence ID" value="XM_025564674.1"/>
</dbReference>
<organism evidence="3 4">
    <name type="scientific">Sipha flava</name>
    <name type="common">yellow sugarcane aphid</name>
    <dbReference type="NCBI Taxonomy" id="143950"/>
    <lineage>
        <taxon>Eukaryota</taxon>
        <taxon>Metazoa</taxon>
        <taxon>Ecdysozoa</taxon>
        <taxon>Arthropoda</taxon>
        <taxon>Hexapoda</taxon>
        <taxon>Insecta</taxon>
        <taxon>Pterygota</taxon>
        <taxon>Neoptera</taxon>
        <taxon>Paraneoptera</taxon>
        <taxon>Hemiptera</taxon>
        <taxon>Sternorrhyncha</taxon>
        <taxon>Aphidomorpha</taxon>
        <taxon>Aphidoidea</taxon>
        <taxon>Aphididae</taxon>
        <taxon>Sipha</taxon>
    </lineage>
</organism>
<evidence type="ECO:0000313" key="4">
    <source>
        <dbReference type="RefSeq" id="XP_025420459.1"/>
    </source>
</evidence>
<name>A0A8B8GB62_9HEMI</name>
<evidence type="ECO:0000256" key="2">
    <source>
        <dbReference type="ARBA" id="ARBA00022737"/>
    </source>
</evidence>
<proteinExistence type="predicted"/>
<dbReference type="GO" id="GO:0042813">
    <property type="term" value="F:Wnt receptor activity"/>
    <property type="evidence" value="ECO:0007669"/>
    <property type="project" value="TreeGrafter"/>
</dbReference>
<dbReference type="GO" id="GO:0017147">
    <property type="term" value="F:Wnt-protein binding"/>
    <property type="evidence" value="ECO:0007669"/>
    <property type="project" value="TreeGrafter"/>
</dbReference>
<reference evidence="4" key="1">
    <citation type="submission" date="2025-08" db="UniProtKB">
        <authorList>
            <consortium name="RefSeq"/>
        </authorList>
    </citation>
    <scope>IDENTIFICATION</scope>
    <source>
        <tissue evidence="4">Whole body</tissue>
    </source>
</reference>
<dbReference type="OrthoDB" id="6751419at2759"/>
<dbReference type="PANTHER" id="PTHR46513">
    <property type="entry name" value="VITELLOGENIN RECEPTOR-LIKE PROTEIN-RELATED-RELATED"/>
    <property type="match status" value="1"/>
</dbReference>
<evidence type="ECO:0000313" key="3">
    <source>
        <dbReference type="Proteomes" id="UP000694846"/>
    </source>
</evidence>
<dbReference type="GO" id="GO:0060070">
    <property type="term" value="P:canonical Wnt signaling pathway"/>
    <property type="evidence" value="ECO:0007669"/>
    <property type="project" value="TreeGrafter"/>
</dbReference>
<gene>
    <name evidence="4" type="primary">LOC112690628</name>
</gene>
<dbReference type="GeneID" id="112690628"/>
<keyword evidence="1" id="KW-0245">EGF-like domain</keyword>
<accession>A0A8B8GB62</accession>
<dbReference type="AlphaFoldDB" id="A0A8B8GB62"/>
<keyword evidence="2" id="KW-0677">Repeat</keyword>
<dbReference type="PANTHER" id="PTHR46513:SF13">
    <property type="entry name" value="EGF-LIKE DOMAIN-CONTAINING PROTEIN"/>
    <property type="match status" value="1"/>
</dbReference>
<dbReference type="Proteomes" id="UP000694846">
    <property type="component" value="Unplaced"/>
</dbReference>
<dbReference type="InterPro" id="IPR050778">
    <property type="entry name" value="Cueball_EGF_LRP_Nidogen"/>
</dbReference>
<dbReference type="InterPro" id="IPR011042">
    <property type="entry name" value="6-blade_b-propeller_TolB-like"/>
</dbReference>
<dbReference type="Gene3D" id="2.120.10.30">
    <property type="entry name" value="TolB, C-terminal domain"/>
    <property type="match status" value="1"/>
</dbReference>
<dbReference type="GO" id="GO:0005886">
    <property type="term" value="C:plasma membrane"/>
    <property type="evidence" value="ECO:0007669"/>
    <property type="project" value="TreeGrafter"/>
</dbReference>